<name>A0A7C3IHP7_9SPIR</name>
<dbReference type="EMBL" id="DSVL01000014">
    <property type="protein sequence ID" value="HFH27987.1"/>
    <property type="molecule type" value="Genomic_DNA"/>
</dbReference>
<protein>
    <submittedName>
        <fullName evidence="1">HEAT repeat domain-containing protein</fullName>
    </submittedName>
</protein>
<dbReference type="Gene3D" id="1.25.10.10">
    <property type="entry name" value="Leucine-rich Repeat Variant"/>
    <property type="match status" value="1"/>
</dbReference>
<dbReference type="AlphaFoldDB" id="A0A7C3IHP7"/>
<gene>
    <name evidence="1" type="ORF">ENS59_00525</name>
</gene>
<comment type="caution">
    <text evidence="1">The sequence shown here is derived from an EMBL/GenBank/DDBJ whole genome shotgun (WGS) entry which is preliminary data.</text>
</comment>
<evidence type="ECO:0000313" key="1">
    <source>
        <dbReference type="EMBL" id="HFH27987.1"/>
    </source>
</evidence>
<proteinExistence type="predicted"/>
<sequence length="402" mass="44420">MNRNNLSGLVLLFALLTGPCLTGLFAQAGSPVLQSYQKLFIRTALATKPEVIENAVKDPDMQTSRGAFFDYTLSFVLQYADVLKDDPEMIRLATTIAKAAINAGEAQNRDALWRLFMAYRDTETRVAVLEALAILGKGDSRVVENLNQFLSNQNNVYRSGLIPDYPVLSACISTLGKLGDGSSFPVLFSTMIAGYPEEYSRLAAQALGSIKGDYKKYLIDVIRKNSPIEKQAAFNAAMKHPDFTPADRGEIAENALDISLSYIAPAEADQNYLDELRYASIRVVTEQRWSRATTLVIKHFYRLQTDYSNGKAPKARFIEAIQALGAMGTSEAAKALSLQLGLINTTMERTKQFDEEVLTAVIGALGNIGDKVAFDYLLYIGYLPYPDSIQTAAREAMNRLKW</sequence>
<dbReference type="SUPFAM" id="SSF48371">
    <property type="entry name" value="ARM repeat"/>
    <property type="match status" value="1"/>
</dbReference>
<dbReference type="InterPro" id="IPR016024">
    <property type="entry name" value="ARM-type_fold"/>
</dbReference>
<dbReference type="InterPro" id="IPR011989">
    <property type="entry name" value="ARM-like"/>
</dbReference>
<organism evidence="1">
    <name type="scientific">Gracilinema caldarium</name>
    <dbReference type="NCBI Taxonomy" id="215591"/>
    <lineage>
        <taxon>Bacteria</taxon>
        <taxon>Pseudomonadati</taxon>
        <taxon>Spirochaetota</taxon>
        <taxon>Spirochaetia</taxon>
        <taxon>Spirochaetales</taxon>
        <taxon>Breznakiellaceae</taxon>
        <taxon>Gracilinema</taxon>
    </lineage>
</organism>
<reference evidence="1" key="1">
    <citation type="journal article" date="2020" name="mSystems">
        <title>Genome- and Community-Level Interaction Insights into Carbon Utilization and Element Cycling Functions of Hydrothermarchaeota in Hydrothermal Sediment.</title>
        <authorList>
            <person name="Zhou Z."/>
            <person name="Liu Y."/>
            <person name="Xu W."/>
            <person name="Pan J."/>
            <person name="Luo Z.H."/>
            <person name="Li M."/>
        </authorList>
    </citation>
    <scope>NUCLEOTIDE SEQUENCE [LARGE SCALE GENOMIC DNA]</scope>
    <source>
        <strain evidence="1">SpSt-503</strain>
    </source>
</reference>
<accession>A0A7C3IHP7</accession>